<protein>
    <submittedName>
        <fullName evidence="1">Uncharacterized protein</fullName>
    </submittedName>
</protein>
<sequence length="502" mass="56177">MASSTHSPNTASSTLGASETSDSSSGFTSSTFGGNAPSTVLFFLALAVGVFIAFLFVFFTVRYFVRSHFGLHVYPLTRRHNNILVGGTTQTASHVELTDDELQEHIEYIRSHHFIRGEILERRLLGRNRRRRRRGGRYSRMKKLTEQEVEILFPKKTYHDWLNGGQERDSEIRNGALQEEGDLMNHKIEDMSDVDEIEINAAAETTLHATQTHTSQYSDARTTPSGPTDEIEMRKLDAQLSASGCSDEAQGLHFTSGTCAICLEVLENDDIVRGLLCGHVYHAECLDPWLTKRRACCPTCKRDYFFKAESGITSGNATEAETTANEGTIRNSAGAEGHGEPGTDLPALSPDVATSPTTDHADTNEDEDFTLDLDMLRNDPTLRAMIQELVPTSERVRLILADSRNAHYNLEQRAKVLAKKKYGNFLKKFLWRIMGISREDLYNWAVITLYHESRGVEQSANISSEVPNDIRRPEPAAQSDAQRNNGPTDTIYSERDVVEQRV</sequence>
<reference evidence="1" key="1">
    <citation type="submission" date="2023-04" db="EMBL/GenBank/DDBJ databases">
        <title>Draft Genome sequencing of Naganishia species isolated from polar environments using Oxford Nanopore Technology.</title>
        <authorList>
            <person name="Leo P."/>
            <person name="Venkateswaran K."/>
        </authorList>
    </citation>
    <scope>NUCLEOTIDE SEQUENCE</scope>
    <source>
        <strain evidence="1">MNA-CCFEE 5261</strain>
    </source>
</reference>
<dbReference type="EMBL" id="JASBWR010000018">
    <property type="protein sequence ID" value="KAJ9109476.1"/>
    <property type="molecule type" value="Genomic_DNA"/>
</dbReference>
<dbReference type="Proteomes" id="UP001241377">
    <property type="component" value="Unassembled WGS sequence"/>
</dbReference>
<keyword evidence="2" id="KW-1185">Reference proteome</keyword>
<gene>
    <name evidence="1" type="ORF">QFC19_002229</name>
</gene>
<name>A0ACC2WDJ1_9TREE</name>
<evidence type="ECO:0000313" key="2">
    <source>
        <dbReference type="Proteomes" id="UP001241377"/>
    </source>
</evidence>
<accession>A0ACC2WDJ1</accession>
<comment type="caution">
    <text evidence="1">The sequence shown here is derived from an EMBL/GenBank/DDBJ whole genome shotgun (WGS) entry which is preliminary data.</text>
</comment>
<proteinExistence type="predicted"/>
<evidence type="ECO:0000313" key="1">
    <source>
        <dbReference type="EMBL" id="KAJ9109476.1"/>
    </source>
</evidence>
<organism evidence="1 2">
    <name type="scientific">Naganishia cerealis</name>
    <dbReference type="NCBI Taxonomy" id="610337"/>
    <lineage>
        <taxon>Eukaryota</taxon>
        <taxon>Fungi</taxon>
        <taxon>Dikarya</taxon>
        <taxon>Basidiomycota</taxon>
        <taxon>Agaricomycotina</taxon>
        <taxon>Tremellomycetes</taxon>
        <taxon>Filobasidiales</taxon>
        <taxon>Filobasidiaceae</taxon>
        <taxon>Naganishia</taxon>
    </lineage>
</organism>